<dbReference type="AlphaFoldDB" id="E8X6W2"/>
<dbReference type="PANTHER" id="PTHR16026">
    <property type="entry name" value="CARTILAGE ACIDIC PROTEIN 1"/>
    <property type="match status" value="1"/>
</dbReference>
<keyword evidence="3" id="KW-0614">Plasmid</keyword>
<dbReference type="HOGENOM" id="CLU_017657_0_0_0"/>
<protein>
    <submittedName>
        <fullName evidence="3">ASPIC/UnbV domain protein</fullName>
    </submittedName>
</protein>
<dbReference type="PANTHER" id="PTHR16026:SF0">
    <property type="entry name" value="CARTILAGE ACIDIC PROTEIN 1"/>
    <property type="match status" value="1"/>
</dbReference>
<evidence type="ECO:0000313" key="4">
    <source>
        <dbReference type="Proteomes" id="UP000000343"/>
    </source>
</evidence>
<name>E8X6W2_GRATM</name>
<dbReference type="InterPro" id="IPR028994">
    <property type="entry name" value="Integrin_alpha_N"/>
</dbReference>
<dbReference type="OrthoDB" id="103431at2"/>
<dbReference type="Pfam" id="PF07593">
    <property type="entry name" value="UnbV_ASPIC"/>
    <property type="match status" value="1"/>
</dbReference>
<keyword evidence="4" id="KW-1185">Reference proteome</keyword>
<gene>
    <name evidence="3" type="ordered locus">AciX9_3988</name>
</gene>
<dbReference type="InterPro" id="IPR027039">
    <property type="entry name" value="Crtac1"/>
</dbReference>
<accession>E8X6W2</accession>
<dbReference type="Proteomes" id="UP000000343">
    <property type="component" value="Plasmid pACIX902"/>
</dbReference>
<keyword evidence="1" id="KW-0732">Signal</keyword>
<dbReference type="InterPro" id="IPR013517">
    <property type="entry name" value="FG-GAP"/>
</dbReference>
<sequence>MVDLVQRVSTSCLWGVVCIVLSGSVLAQSPPRSAMPDKVPSITFENTLKQSKIDFILKSSISPQRYSIETMTGGVAAFDYDNDGLLDLFFTNGAAIPSLEKTDASFSNRLFHNNGDGTFTDVTVKAGVAGLGYSMGVAAGDFDHDGYEDLYVTGVNHNQLLHNNGNGTFTDVTAKAGVLGNVAGVGKSWAVTAGWFDYNNDGLLDLLVVNYLNYDIKTAASCSEHKIITFCSPDDFKGLPNILYKNNGDGTFTDVSIPSHIADYTNKGMGVAFADYDGDGRMDIFVSNDTFPNLLLHNNGDGTFTDEALNAGVAYNEMGRTVAGMGAEFRDLDNDGRPDIFHTAMFGDSFPLYKNLGEKQFDDATSSSGLTAPTSRMTAWGVGAYDFDNDGYKDLFTANSAILDNSLEVEHRPFLLPNSLYRNLGNLRFADVSASAGGGFSVAAAHRGAAFGDFNNDGRVDIAVTVLNGSPEILMNHTVTQNHWLMLKLVGVKDNRDGLGTKVTITSSHGSQYNQATTTVGYNSSSDKRVHFGLGDATVVDRIELSWPTGIKQVLTHVKADQILTVTESSVTGSRGEQR</sequence>
<feature type="domain" description="ASPIC/UnbV" evidence="2">
    <location>
        <begin position="498"/>
        <end position="565"/>
    </location>
</feature>
<dbReference type="SUPFAM" id="SSF69318">
    <property type="entry name" value="Integrin alpha N-terminal domain"/>
    <property type="match status" value="1"/>
</dbReference>
<reference evidence="4" key="1">
    <citation type="submission" date="2011-01" db="EMBL/GenBank/DDBJ databases">
        <title>Complete sequence of plasmid2 of Acidobacterium sp. MP5ACTX9.</title>
        <authorList>
            <consortium name="US DOE Joint Genome Institute"/>
            <person name="Lucas S."/>
            <person name="Copeland A."/>
            <person name="Lapidus A."/>
            <person name="Cheng J.-F."/>
            <person name="Goodwin L."/>
            <person name="Pitluck S."/>
            <person name="Teshima H."/>
            <person name="Detter J.C."/>
            <person name="Han C."/>
            <person name="Tapia R."/>
            <person name="Land M."/>
            <person name="Hauser L."/>
            <person name="Kyrpides N."/>
            <person name="Ivanova N."/>
            <person name="Ovchinnikova G."/>
            <person name="Pagani I."/>
            <person name="Rawat S.R."/>
            <person name="Mannisto M."/>
            <person name="Haggblom M.M."/>
            <person name="Woyke T."/>
        </authorList>
    </citation>
    <scope>NUCLEOTIDE SEQUENCE [LARGE SCALE GENOMIC DNA]</scope>
    <source>
        <strain evidence="4">MP5ACTX9</strain>
        <plasmid evidence="4">Plasmid pACIX902</plasmid>
    </source>
</reference>
<dbReference type="Pfam" id="PF13517">
    <property type="entry name" value="FG-GAP_3"/>
    <property type="match status" value="3"/>
</dbReference>
<dbReference type="EMBL" id="CP002482">
    <property type="protein sequence ID" value="ADW71262.1"/>
    <property type="molecule type" value="Genomic_DNA"/>
</dbReference>
<organism evidence="4">
    <name type="scientific">Granulicella tundricola (strain ATCC BAA-1859 / DSM 23138 / MP5ACTX9)</name>
    <dbReference type="NCBI Taxonomy" id="1198114"/>
    <lineage>
        <taxon>Bacteria</taxon>
        <taxon>Pseudomonadati</taxon>
        <taxon>Acidobacteriota</taxon>
        <taxon>Terriglobia</taxon>
        <taxon>Terriglobales</taxon>
        <taxon>Acidobacteriaceae</taxon>
        <taxon>Granulicella</taxon>
    </lineage>
</organism>
<evidence type="ECO:0000313" key="3">
    <source>
        <dbReference type="EMBL" id="ADW71262.1"/>
    </source>
</evidence>
<geneLocation type="plasmid" evidence="3 4">
    <name>pACIX902</name>
</geneLocation>
<evidence type="ECO:0000256" key="1">
    <source>
        <dbReference type="ARBA" id="ARBA00022729"/>
    </source>
</evidence>
<dbReference type="InterPro" id="IPR011519">
    <property type="entry name" value="UnbV_ASPIC"/>
</dbReference>
<dbReference type="Gene3D" id="2.130.10.130">
    <property type="entry name" value="Integrin alpha, N-terminal"/>
    <property type="match status" value="2"/>
</dbReference>
<evidence type="ECO:0000259" key="2">
    <source>
        <dbReference type="Pfam" id="PF07593"/>
    </source>
</evidence>
<dbReference type="KEGG" id="acm:AciX9_3988"/>
<proteinExistence type="predicted"/>